<dbReference type="PANTHER" id="PTHR47894">
    <property type="entry name" value="HTH-TYPE TRANSCRIPTIONAL REGULATOR GADX"/>
    <property type="match status" value="1"/>
</dbReference>
<evidence type="ECO:0000259" key="2">
    <source>
        <dbReference type="Pfam" id="PF12625"/>
    </source>
</evidence>
<evidence type="ECO:0000313" key="3">
    <source>
        <dbReference type="EMBL" id="ALI01652.1"/>
    </source>
</evidence>
<dbReference type="Proteomes" id="UP000066487">
    <property type="component" value="Chromosome"/>
</dbReference>
<feature type="domain" description="HTH-type transcriptional regulator AraC-type N-terminal" evidence="2">
    <location>
        <begin position="44"/>
        <end position="199"/>
    </location>
</feature>
<dbReference type="AlphaFoldDB" id="A0A0N7GZY7"/>
<dbReference type="GO" id="GO:0003700">
    <property type="term" value="F:DNA-binding transcription factor activity"/>
    <property type="evidence" value="ECO:0007669"/>
    <property type="project" value="TreeGrafter"/>
</dbReference>
<dbReference type="Gene3D" id="1.10.10.60">
    <property type="entry name" value="Homeodomain-like"/>
    <property type="match status" value="1"/>
</dbReference>
<name>A0A0N7GZY7_PSEFL</name>
<dbReference type="GO" id="GO:0005829">
    <property type="term" value="C:cytosol"/>
    <property type="evidence" value="ECO:0007669"/>
    <property type="project" value="TreeGrafter"/>
</dbReference>
<dbReference type="Pfam" id="PF12625">
    <property type="entry name" value="Arabinose_bd"/>
    <property type="match status" value="1"/>
</dbReference>
<reference evidence="4" key="1">
    <citation type="submission" date="2015-09" db="EMBL/GenBank/DDBJ databases">
        <title>Whole genome sequence of Pseudomonas fluorescens FW300-N2E3.</title>
        <authorList>
            <person name="Ray J."/>
            <person name="Melnyk R."/>
            <person name="Deutschbauer A."/>
        </authorList>
    </citation>
    <scope>NUCLEOTIDE SEQUENCE [LARGE SCALE GENOMIC DNA]</scope>
    <source>
        <strain evidence="4">FW300-N2E3</strain>
    </source>
</reference>
<dbReference type="InterPro" id="IPR032687">
    <property type="entry name" value="AraC-type_N"/>
</dbReference>
<evidence type="ECO:0000313" key="4">
    <source>
        <dbReference type="Proteomes" id="UP000066487"/>
    </source>
</evidence>
<organism evidence="3 4">
    <name type="scientific">Pseudomonas fluorescens</name>
    <dbReference type="NCBI Taxonomy" id="294"/>
    <lineage>
        <taxon>Bacteria</taxon>
        <taxon>Pseudomonadati</taxon>
        <taxon>Pseudomonadota</taxon>
        <taxon>Gammaproteobacteria</taxon>
        <taxon>Pseudomonadales</taxon>
        <taxon>Pseudomonadaceae</taxon>
        <taxon>Pseudomonas</taxon>
    </lineage>
</organism>
<dbReference type="PANTHER" id="PTHR47894:SF1">
    <property type="entry name" value="HTH-TYPE TRANSCRIPTIONAL REGULATOR VQSM"/>
    <property type="match status" value="1"/>
</dbReference>
<dbReference type="OrthoDB" id="7013336at2"/>
<gene>
    <name evidence="3" type="ORF">AO353_11410</name>
</gene>
<reference evidence="3 4" key="2">
    <citation type="journal article" date="2018" name="Nature">
        <title>Mutant phenotypes for thousands of bacterial genes of unknown function.</title>
        <authorList>
            <person name="Price M.N."/>
            <person name="Wetmore K.M."/>
            <person name="Waters R.J."/>
            <person name="Callaghan M."/>
            <person name="Ray J."/>
            <person name="Liu H."/>
            <person name="Kuehl J.V."/>
            <person name="Melnyk R.A."/>
            <person name="Lamson J.S."/>
            <person name="Suh Y."/>
            <person name="Carlson H.K."/>
            <person name="Esquivel Z."/>
            <person name="Sadeeshkumar H."/>
            <person name="Chakraborty R."/>
            <person name="Zane G.M."/>
            <person name="Rubin B.E."/>
            <person name="Wall J.D."/>
            <person name="Visel A."/>
            <person name="Bristow J."/>
            <person name="Blow M.J."/>
            <person name="Arkin A.P."/>
            <person name="Deutschbauer A.M."/>
        </authorList>
    </citation>
    <scope>NUCLEOTIDE SEQUENCE [LARGE SCALE GENOMIC DNA]</scope>
    <source>
        <strain evidence="3 4">FW300-N2E3</strain>
    </source>
</reference>
<evidence type="ECO:0000256" key="1">
    <source>
        <dbReference type="ARBA" id="ARBA00023125"/>
    </source>
</evidence>
<proteinExistence type="predicted"/>
<dbReference type="RefSeq" id="WP_054595032.1">
    <property type="nucleotide sequence ID" value="NZ_CP012830.1"/>
</dbReference>
<accession>A0A0N7GZY7</accession>
<sequence>MCEMDKITREEANQPARRFHRGQLGQVLERVLHKQTRSNRRDYSLLELEQLWTAAAQQDPAIGLHLFAGFTPQDCHELTYICMYCPDVSAAIQCWCDYAGLASDMDRVKLINDAHGLGVELRIDAPAKLARYVVEHYCVMAVTQLCKATGEPVRPVLAHFAHPRPTYHAEYTRWFGDNIVFECAHNCLYYDPSVLRLPLLTRHDGMAELLRSEMDRRIARHLQLNGWTGKVAAGMRQSLARGVVPSLENQAEALHQSPRTLRRRMEEQGMTFRLLLDLVRAELEQHLEFLGENRAHIASQLGYGDLAAYLHARKRWRREPFDDRIRDVEAGR</sequence>
<keyword evidence="1" id="KW-0238">DNA-binding</keyword>
<dbReference type="EMBL" id="CP012830">
    <property type="protein sequence ID" value="ALI01652.1"/>
    <property type="molecule type" value="Genomic_DNA"/>
</dbReference>
<dbReference type="GO" id="GO:0000976">
    <property type="term" value="F:transcription cis-regulatory region binding"/>
    <property type="evidence" value="ECO:0007669"/>
    <property type="project" value="TreeGrafter"/>
</dbReference>
<protein>
    <submittedName>
        <fullName evidence="3">Transcriptional regulator</fullName>
    </submittedName>
</protein>